<reference evidence="1" key="1">
    <citation type="submission" date="2019-10" db="EMBL/GenBank/DDBJ databases">
        <authorList>
            <person name="Zhang R."/>
            <person name="Pan Y."/>
            <person name="Wang J."/>
            <person name="Ma R."/>
            <person name="Yu S."/>
        </authorList>
    </citation>
    <scope>NUCLEOTIDE SEQUENCE</scope>
    <source>
        <strain evidence="1">LA-IB0</strain>
        <tissue evidence="1">Leaf</tissue>
    </source>
</reference>
<dbReference type="EMBL" id="WHWC01000003">
    <property type="protein sequence ID" value="KAG8387025.1"/>
    <property type="molecule type" value="Genomic_DNA"/>
</dbReference>
<dbReference type="Proteomes" id="UP000826271">
    <property type="component" value="Unassembled WGS sequence"/>
</dbReference>
<gene>
    <name evidence="1" type="ORF">BUALT_Bualt03G0210200</name>
</gene>
<protein>
    <submittedName>
        <fullName evidence="1">Uncharacterized protein</fullName>
    </submittedName>
</protein>
<comment type="caution">
    <text evidence="1">The sequence shown here is derived from an EMBL/GenBank/DDBJ whole genome shotgun (WGS) entry which is preliminary data.</text>
</comment>
<dbReference type="InterPro" id="IPR007750">
    <property type="entry name" value="DUF674"/>
</dbReference>
<evidence type="ECO:0000313" key="1">
    <source>
        <dbReference type="EMBL" id="KAG8387025.1"/>
    </source>
</evidence>
<dbReference type="Pfam" id="PF05056">
    <property type="entry name" value="DUF674"/>
    <property type="match status" value="1"/>
</dbReference>
<keyword evidence="2" id="KW-1185">Reference proteome</keyword>
<proteinExistence type="predicted"/>
<organism evidence="1 2">
    <name type="scientific">Buddleja alternifolia</name>
    <dbReference type="NCBI Taxonomy" id="168488"/>
    <lineage>
        <taxon>Eukaryota</taxon>
        <taxon>Viridiplantae</taxon>
        <taxon>Streptophyta</taxon>
        <taxon>Embryophyta</taxon>
        <taxon>Tracheophyta</taxon>
        <taxon>Spermatophyta</taxon>
        <taxon>Magnoliopsida</taxon>
        <taxon>eudicotyledons</taxon>
        <taxon>Gunneridae</taxon>
        <taxon>Pentapetalae</taxon>
        <taxon>asterids</taxon>
        <taxon>lamiids</taxon>
        <taxon>Lamiales</taxon>
        <taxon>Scrophulariaceae</taxon>
        <taxon>Buddlejeae</taxon>
        <taxon>Buddleja</taxon>
    </lineage>
</organism>
<accession>A0AAV6Y6F2</accession>
<sequence length="480" mass="53563">MSETQEVQFSLKAMINKEKTKVLFAEADRDLGDVLLSFLTLPLGTIVGILEKHYGYESAPVIGSLTSLRRSLANLNDVHFWTKECKLMLLNPISSLEDECRKLKLNIDHDAQPIKYFACETWLHECFRSSGVRIYYDTVRCKCGKSMNRQIGVRKSNTQTVDDGVFTKETVSFAISDDLQIAPNVTGSIVQILCNFGITNIHGAEQITVTLGLNEIVGLLKGALLSKTPLTDLILNKRQTRHLKYESSPVMHKMEEESKSKKMVIKAIVQKSSKKLLFATAKEDFIDFLFSLLTIPLGGVASLVGSNTCFGSINNLCRSIENLNGEEYLKTKDTKSTLLKPELPPMYLSKNQILPLVEQKTPLSYLNPYAPYDGIIRSNKAYRDDFLMCFNDPKGEGSYVKGPGMFMVADDLTVTPLSMLSSVSVFNVLKIPLPDVEEIEFEIGLEEALNIIRASLTSTCALTNGLMIKSVLMKKPKEEQ</sequence>
<evidence type="ECO:0000313" key="2">
    <source>
        <dbReference type="Proteomes" id="UP000826271"/>
    </source>
</evidence>
<name>A0AAV6Y6F2_9LAMI</name>
<dbReference type="AlphaFoldDB" id="A0AAV6Y6F2"/>
<dbReference type="PANTHER" id="PTHR33103">
    <property type="entry name" value="OS01G0153900 PROTEIN"/>
    <property type="match status" value="1"/>
</dbReference>
<dbReference type="PANTHER" id="PTHR33103:SF27">
    <property type="entry name" value="OS04G0594700 PROTEIN"/>
    <property type="match status" value="1"/>
</dbReference>